<evidence type="ECO:0000313" key="6">
    <source>
        <dbReference type="EMBL" id="SSC13044.1"/>
    </source>
</evidence>
<keyword evidence="3 4" id="KW-0732">Signal</keyword>
<name>A0A7Z7LFJ5_9BACT</name>
<sequence>MSKRLTLVLLLVSMVMASFAFAVEKGPISDIVYFNVRMKEEIALKDTAEGMTDIFMYGVPGPVIFGLDQATRDKLDLYTVPSGSWSLLMNPVPNQAPYTLEVAGKEVFNAFAIKEVRFAMNFLINRQFVTDEILGGAGFPAFTMATEGQPGTYKYNLLATKFGFTAEGNETLAIEEITKAMQAAAELPANAGKLVKKADGFWYFNNEPVTIKFIIRVDDPNGRLRLGEYVSNQLEKAGLKVEKLLWDRSKAGRTVYGGSDPKDLVWQMYTEGWGAGATRAFWEHIVAQMYAPWYGYMPGNQTEGYWNYVQDEIDEVTMKAYTGNFLTEDEYWELALRGLELGLEEAVRIYVVNQQDFFTANAARLVDRFAYGLGDGLNGWSIKTAKTQDGVLFVTLFSAMGSLFMDAWDPIGTDGFSSTYSSAIAENLYDPAMFESPASAIQTPLRAIPIEVDTKVRRDEEGNVVGDFDVPANAINYDPVSEKWVEVGEGHKSMSMATYEFKFGNFHHGQPTTIADFLYAQGFLNEWANKEGDDDPLYEQGYSSKLKEQQDTLIGWVIHPDDTITVYFNYNFPASKERVAGWGAPGISVSASGQPVGCAWEIIEALALMITEGSQSGTTYAITRDPAVTEVDVLSPSCVKDIAAKLKEMIDRKYIPNYIKGFVTEEEVLARYNAALNFIDKYGHAYISNGQYYLAKFDTASNFAELRAFRDPTYPYEKGYWKEYLRATRLRIDHLDVPAISTFGMDINVVVDVSEVLYPEDTAVPATKGSVVVTLITDTGEFSFDATFVGDGFFEAVIPASALEGLAAGSYNVMAIASLEGAVPASASAQVVLY</sequence>
<reference evidence="6 7" key="1">
    <citation type="submission" date="2017-01" db="EMBL/GenBank/DDBJ databases">
        <authorList>
            <person name="Erauso G."/>
        </authorList>
    </citation>
    <scope>NUCLEOTIDE SEQUENCE [LARGE SCALE GENOMIC DNA]</scope>
    <source>
        <strain evidence="6">MESINF1</strain>
    </source>
</reference>
<dbReference type="PANTHER" id="PTHR30290">
    <property type="entry name" value="PERIPLASMIC BINDING COMPONENT OF ABC TRANSPORTER"/>
    <property type="match status" value="1"/>
</dbReference>
<feature type="signal peptide" evidence="4">
    <location>
        <begin position="1"/>
        <end position="22"/>
    </location>
</feature>
<dbReference type="InterPro" id="IPR000914">
    <property type="entry name" value="SBP_5_dom"/>
</dbReference>
<dbReference type="RefSeq" id="WP_231936667.1">
    <property type="nucleotide sequence ID" value="NZ_LS974202.1"/>
</dbReference>
<protein>
    <submittedName>
        <fullName evidence="6">Extracellular solute-binding protein family 5</fullName>
    </submittedName>
</protein>
<evidence type="ECO:0000256" key="3">
    <source>
        <dbReference type="ARBA" id="ARBA00022729"/>
    </source>
</evidence>
<dbReference type="Proteomes" id="UP000250796">
    <property type="component" value="Chromosome MESINF"/>
</dbReference>
<feature type="domain" description="Solute-binding protein family 5" evidence="5">
    <location>
        <begin position="78"/>
        <end position="278"/>
    </location>
</feature>
<evidence type="ECO:0000256" key="2">
    <source>
        <dbReference type="ARBA" id="ARBA00022448"/>
    </source>
</evidence>
<organism evidence="6 7">
    <name type="scientific">Mesotoga infera</name>
    <dbReference type="NCBI Taxonomy" id="1236046"/>
    <lineage>
        <taxon>Bacteria</taxon>
        <taxon>Thermotogati</taxon>
        <taxon>Thermotogota</taxon>
        <taxon>Thermotogae</taxon>
        <taxon>Kosmotogales</taxon>
        <taxon>Kosmotogaceae</taxon>
        <taxon>Mesotoga</taxon>
    </lineage>
</organism>
<dbReference type="PANTHER" id="PTHR30290:SF9">
    <property type="entry name" value="OLIGOPEPTIDE-BINDING PROTEIN APPA"/>
    <property type="match status" value="1"/>
</dbReference>
<dbReference type="GO" id="GO:0015833">
    <property type="term" value="P:peptide transport"/>
    <property type="evidence" value="ECO:0007669"/>
    <property type="project" value="TreeGrafter"/>
</dbReference>
<evidence type="ECO:0000256" key="1">
    <source>
        <dbReference type="ARBA" id="ARBA00005695"/>
    </source>
</evidence>
<feature type="chain" id="PRO_5030984451" evidence="4">
    <location>
        <begin position="23"/>
        <end position="834"/>
    </location>
</feature>
<gene>
    <name evidence="6" type="ORF">MESINF_1600</name>
</gene>
<comment type="similarity">
    <text evidence="1">Belongs to the bacterial solute-binding protein 5 family.</text>
</comment>
<dbReference type="InterPro" id="IPR039424">
    <property type="entry name" value="SBP_5"/>
</dbReference>
<keyword evidence="2" id="KW-0813">Transport</keyword>
<keyword evidence="7" id="KW-1185">Reference proteome</keyword>
<dbReference type="SUPFAM" id="SSF53850">
    <property type="entry name" value="Periplasmic binding protein-like II"/>
    <property type="match status" value="1"/>
</dbReference>
<dbReference type="GO" id="GO:1904680">
    <property type="term" value="F:peptide transmembrane transporter activity"/>
    <property type="evidence" value="ECO:0007669"/>
    <property type="project" value="TreeGrafter"/>
</dbReference>
<evidence type="ECO:0000256" key="4">
    <source>
        <dbReference type="SAM" id="SignalP"/>
    </source>
</evidence>
<dbReference type="AlphaFoldDB" id="A0A7Z7LFJ5"/>
<dbReference type="KEGG" id="minf:MESINF_1600"/>
<dbReference type="Pfam" id="PF00496">
    <property type="entry name" value="SBP_bac_5"/>
    <property type="match status" value="1"/>
</dbReference>
<proteinExistence type="inferred from homology"/>
<dbReference type="Gene3D" id="3.10.105.10">
    <property type="entry name" value="Dipeptide-binding Protein, Domain 3"/>
    <property type="match status" value="1"/>
</dbReference>
<evidence type="ECO:0000259" key="5">
    <source>
        <dbReference type="Pfam" id="PF00496"/>
    </source>
</evidence>
<accession>A0A7Z7LFJ5</accession>
<evidence type="ECO:0000313" key="7">
    <source>
        <dbReference type="Proteomes" id="UP000250796"/>
    </source>
</evidence>
<dbReference type="EMBL" id="LS974202">
    <property type="protein sequence ID" value="SSC13044.1"/>
    <property type="molecule type" value="Genomic_DNA"/>
</dbReference>